<dbReference type="GeneID" id="14212752"/>
<sequence length="80" mass="8914">MSESGKKVVDARGLSCPGPITNLTKVYRNAKNGDVLEIWATDPGFKSDIKAWIERTKNELIELKEDKDKIVAVIKITAKK</sequence>
<name>L0ACP0_CALLD</name>
<dbReference type="OrthoDB" id="45650at2157"/>
<evidence type="ECO:0000313" key="4">
    <source>
        <dbReference type="Proteomes" id="UP000010469"/>
    </source>
</evidence>
<keyword evidence="4" id="KW-1185">Reference proteome</keyword>
<accession>L0ACP0</accession>
<dbReference type="PANTHER" id="PTHR33279:SF6">
    <property type="entry name" value="SULFUR CARRIER PROTEIN YEDF-RELATED"/>
    <property type="match status" value="1"/>
</dbReference>
<dbReference type="InterPro" id="IPR001455">
    <property type="entry name" value="TusA-like"/>
</dbReference>
<dbReference type="AlphaFoldDB" id="L0ACP0"/>
<dbReference type="Pfam" id="PF01206">
    <property type="entry name" value="TusA"/>
    <property type="match status" value="1"/>
</dbReference>
<dbReference type="SUPFAM" id="SSF64307">
    <property type="entry name" value="SirA-like"/>
    <property type="match status" value="1"/>
</dbReference>
<dbReference type="HOGENOM" id="CLU_165255_1_2_2"/>
<feature type="domain" description="UPF0033" evidence="2">
    <location>
        <begin position="7"/>
        <end position="75"/>
    </location>
</feature>
<evidence type="ECO:0000259" key="2">
    <source>
        <dbReference type="Pfam" id="PF01206"/>
    </source>
</evidence>
<dbReference type="eggNOG" id="arCOG02062">
    <property type="taxonomic scope" value="Archaea"/>
</dbReference>
<organism evidence="3 4">
    <name type="scientific">Caldisphaera lagunensis (strain DSM 15908 / JCM 11604 / ANMR 0165 / IC-154)</name>
    <dbReference type="NCBI Taxonomy" id="1056495"/>
    <lineage>
        <taxon>Archaea</taxon>
        <taxon>Thermoproteota</taxon>
        <taxon>Thermoprotei</taxon>
        <taxon>Acidilobales</taxon>
        <taxon>Caldisphaeraceae</taxon>
        <taxon>Caldisphaera</taxon>
    </lineage>
</organism>
<dbReference type="EMBL" id="CP003378">
    <property type="protein sequence ID" value="AFZ71194.1"/>
    <property type="molecule type" value="Genomic_DNA"/>
</dbReference>
<dbReference type="InterPro" id="IPR036868">
    <property type="entry name" value="TusA-like_sf"/>
</dbReference>
<proteinExistence type="inferred from homology"/>
<evidence type="ECO:0000313" key="3">
    <source>
        <dbReference type="EMBL" id="AFZ71194.1"/>
    </source>
</evidence>
<dbReference type="FunCoup" id="L0ACP0">
    <property type="interactions" value="8"/>
</dbReference>
<dbReference type="PANTHER" id="PTHR33279">
    <property type="entry name" value="SULFUR CARRIER PROTEIN YEDF-RELATED"/>
    <property type="match status" value="1"/>
</dbReference>
<dbReference type="InParanoid" id="L0ACP0"/>
<protein>
    <submittedName>
        <fullName evidence="3">Putative redox protein, regulator of disulfide bond formation</fullName>
    </submittedName>
</protein>
<dbReference type="RefSeq" id="WP_015233091.1">
    <property type="nucleotide sequence ID" value="NC_019791.1"/>
</dbReference>
<evidence type="ECO:0000256" key="1">
    <source>
        <dbReference type="ARBA" id="ARBA00008984"/>
    </source>
</evidence>
<gene>
    <name evidence="3" type="ordered locus">Calag_1492</name>
</gene>
<dbReference type="Gene3D" id="3.30.110.40">
    <property type="entry name" value="TusA-like domain"/>
    <property type="match status" value="1"/>
</dbReference>
<dbReference type="Proteomes" id="UP000010469">
    <property type="component" value="Chromosome"/>
</dbReference>
<comment type="similarity">
    <text evidence="1">Belongs to the sulfur carrier protein TusA family.</text>
</comment>
<reference evidence="4" key="1">
    <citation type="submission" date="2012-03" db="EMBL/GenBank/DDBJ databases">
        <title>Complete genome of Caldisphaera lagunensis DSM 15908.</title>
        <authorList>
            <person name="Lucas S."/>
            <person name="Copeland A."/>
            <person name="Lapidus A."/>
            <person name="Glavina del Rio T."/>
            <person name="Dalin E."/>
            <person name="Tice H."/>
            <person name="Bruce D."/>
            <person name="Goodwin L."/>
            <person name="Pitluck S."/>
            <person name="Peters L."/>
            <person name="Mikhailova N."/>
            <person name="Teshima H."/>
            <person name="Kyrpides N."/>
            <person name="Mavromatis K."/>
            <person name="Ivanova N."/>
            <person name="Brettin T."/>
            <person name="Detter J.C."/>
            <person name="Han C."/>
            <person name="Larimer F."/>
            <person name="Land M."/>
            <person name="Hauser L."/>
            <person name="Markowitz V."/>
            <person name="Cheng J.-F."/>
            <person name="Hugenholtz P."/>
            <person name="Woyke T."/>
            <person name="Wu D."/>
            <person name="Spring S."/>
            <person name="Schroeder M."/>
            <person name="Brambilla E."/>
            <person name="Klenk H.-P."/>
            <person name="Eisen J.A."/>
        </authorList>
    </citation>
    <scope>NUCLEOTIDE SEQUENCE [LARGE SCALE GENOMIC DNA]</scope>
    <source>
        <strain evidence="4">DSM 15908 / JCM 11604 / IC-154</strain>
    </source>
</reference>
<dbReference type="KEGG" id="clg:Calag_1492"/>
<dbReference type="STRING" id="1056495.Calag_1492"/>